<evidence type="ECO:0000256" key="1">
    <source>
        <dbReference type="SAM" id="SignalP"/>
    </source>
</evidence>
<gene>
    <name evidence="2" type="ORF">AMECASPLE_035858</name>
</gene>
<keyword evidence="3" id="KW-1185">Reference proteome</keyword>
<comment type="caution">
    <text evidence="2">The sequence shown here is derived from an EMBL/GenBank/DDBJ whole genome shotgun (WGS) entry which is preliminary data.</text>
</comment>
<name>A0ABV0XKI8_9TELE</name>
<organism evidence="2 3">
    <name type="scientific">Ameca splendens</name>
    <dbReference type="NCBI Taxonomy" id="208324"/>
    <lineage>
        <taxon>Eukaryota</taxon>
        <taxon>Metazoa</taxon>
        <taxon>Chordata</taxon>
        <taxon>Craniata</taxon>
        <taxon>Vertebrata</taxon>
        <taxon>Euteleostomi</taxon>
        <taxon>Actinopterygii</taxon>
        <taxon>Neopterygii</taxon>
        <taxon>Teleostei</taxon>
        <taxon>Neoteleostei</taxon>
        <taxon>Acanthomorphata</taxon>
        <taxon>Ovalentaria</taxon>
        <taxon>Atherinomorphae</taxon>
        <taxon>Cyprinodontiformes</taxon>
        <taxon>Goodeidae</taxon>
        <taxon>Ameca</taxon>
    </lineage>
</organism>
<accession>A0ABV0XKI8</accession>
<sequence length="112" mass="12393">MITRHAITVFSFLLSILTPGCADLKKCRYVLFFSSLFFVMRRNLGKNRDIFSQQLNSCPEIRVFCLVVGRCLGLVNQVVRLAKDPVPPAIGLCPVVLGDPVIGPPGAERTFL</sequence>
<dbReference type="EMBL" id="JAHRIP010005478">
    <property type="protein sequence ID" value="MEQ2281981.1"/>
    <property type="molecule type" value="Genomic_DNA"/>
</dbReference>
<keyword evidence="1" id="KW-0732">Signal</keyword>
<protein>
    <recommendedName>
        <fullName evidence="4">Secreted protein</fullName>
    </recommendedName>
</protein>
<proteinExistence type="predicted"/>
<evidence type="ECO:0000313" key="2">
    <source>
        <dbReference type="EMBL" id="MEQ2281981.1"/>
    </source>
</evidence>
<evidence type="ECO:0000313" key="3">
    <source>
        <dbReference type="Proteomes" id="UP001469553"/>
    </source>
</evidence>
<reference evidence="2 3" key="1">
    <citation type="submission" date="2021-06" db="EMBL/GenBank/DDBJ databases">
        <authorList>
            <person name="Palmer J.M."/>
        </authorList>
    </citation>
    <scope>NUCLEOTIDE SEQUENCE [LARGE SCALE GENOMIC DNA]</scope>
    <source>
        <strain evidence="2 3">AS_MEX2019</strain>
        <tissue evidence="2">Muscle</tissue>
    </source>
</reference>
<feature type="chain" id="PRO_5046285080" description="Secreted protein" evidence="1">
    <location>
        <begin position="23"/>
        <end position="112"/>
    </location>
</feature>
<evidence type="ECO:0008006" key="4">
    <source>
        <dbReference type="Google" id="ProtNLM"/>
    </source>
</evidence>
<dbReference type="Proteomes" id="UP001469553">
    <property type="component" value="Unassembled WGS sequence"/>
</dbReference>
<feature type="signal peptide" evidence="1">
    <location>
        <begin position="1"/>
        <end position="22"/>
    </location>
</feature>